<dbReference type="InterPro" id="IPR041719">
    <property type="entry name" value="Ferritin_prok"/>
</dbReference>
<dbReference type="OrthoDB" id="9801481at2"/>
<dbReference type="InterPro" id="IPR008331">
    <property type="entry name" value="Ferritin_DPS_dom"/>
</dbReference>
<feature type="domain" description="Ferritin-like diiron" evidence="2">
    <location>
        <begin position="1"/>
        <end position="145"/>
    </location>
</feature>
<accession>A0A6L6IP11</accession>
<organism evidence="3 4">
    <name type="scientific">Intestinirhabdus alba</name>
    <dbReference type="NCBI Taxonomy" id="2899544"/>
    <lineage>
        <taxon>Bacteria</taxon>
        <taxon>Pseudomonadati</taxon>
        <taxon>Pseudomonadota</taxon>
        <taxon>Gammaproteobacteria</taxon>
        <taxon>Enterobacterales</taxon>
        <taxon>Enterobacteriaceae</taxon>
        <taxon>Intestinirhabdus</taxon>
    </lineage>
</organism>
<dbReference type="Pfam" id="PF00210">
    <property type="entry name" value="Ferritin"/>
    <property type="match status" value="1"/>
</dbReference>
<dbReference type="Gene3D" id="1.20.1260.10">
    <property type="match status" value="1"/>
</dbReference>
<comment type="caution">
    <text evidence="3">The sequence shown here is derived from an EMBL/GenBank/DDBJ whole genome shotgun (WGS) entry which is preliminary data.</text>
</comment>
<sequence>MADVGFVYKLNAQMNLEFHASNLYLHLSEWCSEHSLSGTAVLLRAQAQSNVTQMMRMFNFMKSVGANPVVKAFEVSGGELNSLEELFQKTLEDFRQRADTLSRLADEASAMSDAATFNFLHNLEVEQQQNGLLLQTLLEEVRRAKRAGLCLAQTDQRLLSMASHRPH</sequence>
<evidence type="ECO:0000313" key="4">
    <source>
        <dbReference type="Proteomes" id="UP000477739"/>
    </source>
</evidence>
<dbReference type="InterPro" id="IPR009040">
    <property type="entry name" value="Ferritin-like_diiron"/>
</dbReference>
<keyword evidence="4" id="KW-1185">Reference proteome</keyword>
<dbReference type="AlphaFoldDB" id="A0A6L6IP11"/>
<dbReference type="PROSITE" id="PS50905">
    <property type="entry name" value="FERRITIN_LIKE"/>
    <property type="match status" value="1"/>
</dbReference>
<evidence type="ECO:0000259" key="2">
    <source>
        <dbReference type="PROSITE" id="PS50905"/>
    </source>
</evidence>
<evidence type="ECO:0000313" key="3">
    <source>
        <dbReference type="EMBL" id="MTH46513.1"/>
    </source>
</evidence>
<dbReference type="GO" id="GO:0008199">
    <property type="term" value="F:ferric iron binding"/>
    <property type="evidence" value="ECO:0007669"/>
    <property type="project" value="InterPro"/>
</dbReference>
<dbReference type="NCBIfam" id="NF011597">
    <property type="entry name" value="PRK15022.1"/>
    <property type="match status" value="1"/>
</dbReference>
<gene>
    <name evidence="3" type="ORF">GJV78_09665</name>
</gene>
<proteinExistence type="inferred from homology"/>
<evidence type="ECO:0000256" key="1">
    <source>
        <dbReference type="ARBA" id="ARBA00006950"/>
    </source>
</evidence>
<dbReference type="InterPro" id="IPR009078">
    <property type="entry name" value="Ferritin-like_SF"/>
</dbReference>
<dbReference type="RefSeq" id="WP_155108236.1">
    <property type="nucleotide sequence ID" value="NZ_WMJZ01000011.1"/>
</dbReference>
<dbReference type="CDD" id="cd01055">
    <property type="entry name" value="Nonheme_Ferritin"/>
    <property type="match status" value="1"/>
</dbReference>
<protein>
    <submittedName>
        <fullName evidence="3">Non-heme ferritin-like protein</fullName>
    </submittedName>
</protein>
<comment type="similarity">
    <text evidence="1">Belongs to the ferritin family. Prokaryotic subfamily.</text>
</comment>
<dbReference type="EMBL" id="WMJZ01000011">
    <property type="protein sequence ID" value="MTH46513.1"/>
    <property type="molecule type" value="Genomic_DNA"/>
</dbReference>
<dbReference type="InterPro" id="IPR012347">
    <property type="entry name" value="Ferritin-like"/>
</dbReference>
<dbReference type="Proteomes" id="UP000477739">
    <property type="component" value="Unassembled WGS sequence"/>
</dbReference>
<name>A0A6L6IP11_9ENTR</name>
<dbReference type="SUPFAM" id="SSF47240">
    <property type="entry name" value="Ferritin-like"/>
    <property type="match status" value="1"/>
</dbReference>
<reference evidence="3 4" key="1">
    <citation type="submission" date="2019-11" db="EMBL/GenBank/DDBJ databases">
        <title>Escherichia alba sp. nov. isolated from the gut of plastic-eating superworms Zophobas atratus.</title>
        <authorList>
            <person name="Yang Y."/>
        </authorList>
    </citation>
    <scope>NUCLEOTIDE SEQUENCE [LARGE SCALE GENOMIC DNA]</scope>
    <source>
        <strain evidence="4">BIT-B35</strain>
    </source>
</reference>